<dbReference type="AlphaFoldDB" id="A0A5S9NWI6"/>
<dbReference type="PRINTS" id="PR00465">
    <property type="entry name" value="EP450IV"/>
</dbReference>
<evidence type="ECO:0000256" key="1">
    <source>
        <dbReference type="ARBA" id="ARBA00001971"/>
    </source>
</evidence>
<dbReference type="GO" id="GO:0020037">
    <property type="term" value="F:heme binding"/>
    <property type="evidence" value="ECO:0007669"/>
    <property type="project" value="InterPro"/>
</dbReference>
<gene>
    <name evidence="10" type="ORF">DPBNPPHM_03305</name>
</gene>
<dbReference type="OrthoDB" id="4258484at2"/>
<reference evidence="10 11" key="1">
    <citation type="submission" date="2019-11" db="EMBL/GenBank/DDBJ databases">
        <authorList>
            <person name="Holert J."/>
        </authorList>
    </citation>
    <scope>NUCLEOTIDE SEQUENCE [LARGE SCALE GENOMIC DNA]</scope>
    <source>
        <strain evidence="10">BC5_2</strain>
    </source>
</reference>
<dbReference type="InterPro" id="IPR001128">
    <property type="entry name" value="Cyt_P450"/>
</dbReference>
<dbReference type="PANTHER" id="PTHR24286:SF24">
    <property type="entry name" value="LANOSTEROL 14-ALPHA DEMETHYLASE"/>
    <property type="match status" value="1"/>
</dbReference>
<dbReference type="Proteomes" id="UP000434580">
    <property type="component" value="Unassembled WGS sequence"/>
</dbReference>
<comment type="cofactor">
    <cofactor evidence="1 8">
        <name>heme</name>
        <dbReference type="ChEBI" id="CHEBI:30413"/>
    </cofactor>
</comment>
<evidence type="ECO:0000256" key="6">
    <source>
        <dbReference type="ARBA" id="ARBA00023004"/>
    </source>
</evidence>
<dbReference type="EC" id="1.14.-.-" evidence="10"/>
<organism evidence="10 11">
    <name type="scientific">BD1-7 clade bacterium</name>
    <dbReference type="NCBI Taxonomy" id="2029982"/>
    <lineage>
        <taxon>Bacteria</taxon>
        <taxon>Pseudomonadati</taxon>
        <taxon>Pseudomonadota</taxon>
        <taxon>Gammaproteobacteria</taxon>
        <taxon>Cellvibrionales</taxon>
        <taxon>Spongiibacteraceae</taxon>
        <taxon>BD1-7 clade</taxon>
    </lineage>
</organism>
<comment type="similarity">
    <text evidence="2 9">Belongs to the cytochrome P450 family.</text>
</comment>
<dbReference type="EMBL" id="CACSII010000004">
    <property type="protein sequence ID" value="CAA0095588.1"/>
    <property type="molecule type" value="Genomic_DNA"/>
</dbReference>
<keyword evidence="5 9" id="KW-0560">Oxidoreductase</keyword>
<dbReference type="GO" id="GO:0004497">
    <property type="term" value="F:monooxygenase activity"/>
    <property type="evidence" value="ECO:0007669"/>
    <property type="project" value="UniProtKB-KW"/>
</dbReference>
<dbReference type="GO" id="GO:0005506">
    <property type="term" value="F:iron ion binding"/>
    <property type="evidence" value="ECO:0007669"/>
    <property type="project" value="InterPro"/>
</dbReference>
<keyword evidence="4 8" id="KW-0479">Metal-binding</keyword>
<evidence type="ECO:0000256" key="7">
    <source>
        <dbReference type="ARBA" id="ARBA00023033"/>
    </source>
</evidence>
<accession>A0A5S9NWI6</accession>
<dbReference type="GO" id="GO:0016705">
    <property type="term" value="F:oxidoreductase activity, acting on paired donors, with incorporation or reduction of molecular oxygen"/>
    <property type="evidence" value="ECO:0007669"/>
    <property type="project" value="InterPro"/>
</dbReference>
<evidence type="ECO:0000256" key="5">
    <source>
        <dbReference type="ARBA" id="ARBA00023002"/>
    </source>
</evidence>
<protein>
    <submittedName>
        <fullName evidence="10">Cytochrome P450 136</fullName>
        <ecNumber evidence="10">1.14.-.-</ecNumber>
    </submittedName>
</protein>
<dbReference type="SUPFAM" id="SSF48264">
    <property type="entry name" value="Cytochrome P450"/>
    <property type="match status" value="1"/>
</dbReference>
<dbReference type="Pfam" id="PF00067">
    <property type="entry name" value="p450"/>
    <property type="match status" value="1"/>
</dbReference>
<dbReference type="GO" id="GO:0016125">
    <property type="term" value="P:sterol metabolic process"/>
    <property type="evidence" value="ECO:0007669"/>
    <property type="project" value="TreeGrafter"/>
</dbReference>
<keyword evidence="3 8" id="KW-0349">Heme</keyword>
<dbReference type="InterPro" id="IPR017972">
    <property type="entry name" value="Cyt_P450_CS"/>
</dbReference>
<evidence type="ECO:0000256" key="9">
    <source>
        <dbReference type="RuleBase" id="RU000461"/>
    </source>
</evidence>
<name>A0A5S9NWI6_9GAMM</name>
<dbReference type="InterPro" id="IPR036396">
    <property type="entry name" value="Cyt_P450_sf"/>
</dbReference>
<evidence type="ECO:0000256" key="8">
    <source>
        <dbReference type="PIRSR" id="PIRSR602403-1"/>
    </source>
</evidence>
<dbReference type="Gene3D" id="1.10.630.10">
    <property type="entry name" value="Cytochrome P450"/>
    <property type="match status" value="1"/>
</dbReference>
<evidence type="ECO:0000256" key="4">
    <source>
        <dbReference type="ARBA" id="ARBA00022723"/>
    </source>
</evidence>
<evidence type="ECO:0000256" key="2">
    <source>
        <dbReference type="ARBA" id="ARBA00010617"/>
    </source>
</evidence>
<dbReference type="InterPro" id="IPR002403">
    <property type="entry name" value="Cyt_P450_E_grp-IV"/>
</dbReference>
<dbReference type="PROSITE" id="PS00086">
    <property type="entry name" value="CYTOCHROME_P450"/>
    <property type="match status" value="1"/>
</dbReference>
<evidence type="ECO:0000313" key="10">
    <source>
        <dbReference type="EMBL" id="CAA0095588.1"/>
    </source>
</evidence>
<keyword evidence="7 9" id="KW-0503">Monooxygenase</keyword>
<proteinExistence type="inferred from homology"/>
<sequence length="451" mass="52549">MAKAAVDKSYLTRPDCKDLDHIPGTDGLPYFGSSLSTIWGLEEVLEKHYQKWGEVSRLKMLHQRGVLVLGVDNYQRIFLDREQNFSTEMGFAESIGQFYKGGILMKDFADHKFLRRMMQTAFKNAAMRNYVGMMMPVMDRHIQKWDQIDNFQFFPHIKETLLEVGAEVFIGAKAGEDTKKMNQAFLDINDGLLGQLRKEIPGTKYNKGKKGERYLREYFSGEIDKRREGDGADMLSFMCREKTEDGEFFDKELIIPQASFLLFAAHDTTTSVLNHMIYYTAKHPEWQDAMRAEVEALGKDELDYDDLDKLEIMERVFNECLRLRPSVSFLTRRTIRECDIGGHHIPADTMIFMSPIHNHRDPKFWTNPNAFDPDRFLPERAEQKNHSFAWHPFGGGAHKCIGMHFAMMLSKAFMFQLLKTYKYSLPADFKTRFEWVPLPKPTKLPVKWERL</sequence>
<dbReference type="PANTHER" id="PTHR24286">
    <property type="entry name" value="CYTOCHROME P450 26"/>
    <property type="match status" value="1"/>
</dbReference>
<evidence type="ECO:0000256" key="3">
    <source>
        <dbReference type="ARBA" id="ARBA00022617"/>
    </source>
</evidence>
<dbReference type="PRINTS" id="PR00385">
    <property type="entry name" value="P450"/>
</dbReference>
<evidence type="ECO:0000313" key="11">
    <source>
        <dbReference type="Proteomes" id="UP000434580"/>
    </source>
</evidence>
<feature type="binding site" description="axial binding residue" evidence="8">
    <location>
        <position position="400"/>
    </location>
    <ligand>
        <name>heme</name>
        <dbReference type="ChEBI" id="CHEBI:30413"/>
    </ligand>
    <ligandPart>
        <name>Fe</name>
        <dbReference type="ChEBI" id="CHEBI:18248"/>
    </ligandPart>
</feature>
<keyword evidence="6 8" id="KW-0408">Iron</keyword>